<dbReference type="EC" id="3.2.1.51" evidence="2"/>
<dbReference type="Pfam" id="PF16757">
    <property type="entry name" value="Fucosidase_C"/>
    <property type="match status" value="1"/>
</dbReference>
<dbReference type="Gene3D" id="3.40.720.10">
    <property type="entry name" value="Alkaline Phosphatase, subunit A"/>
    <property type="match status" value="1"/>
</dbReference>
<evidence type="ECO:0000259" key="9">
    <source>
        <dbReference type="Pfam" id="PF16757"/>
    </source>
</evidence>
<organism evidence="10 11">
    <name type="scientific">Novipirellula rosea</name>
    <dbReference type="NCBI Taxonomy" id="1031540"/>
    <lineage>
        <taxon>Bacteria</taxon>
        <taxon>Pseudomonadati</taxon>
        <taxon>Planctomycetota</taxon>
        <taxon>Planctomycetia</taxon>
        <taxon>Pirellulales</taxon>
        <taxon>Pirellulaceae</taxon>
        <taxon>Novipirellula</taxon>
    </lineage>
</organism>
<accession>A0ABP8M8E4</accession>
<dbReference type="InterPro" id="IPR000933">
    <property type="entry name" value="Glyco_hydro_29"/>
</dbReference>
<dbReference type="InterPro" id="IPR051849">
    <property type="entry name" value="GAG-degrading_sulfatase"/>
</dbReference>
<dbReference type="PANTHER" id="PTHR46615">
    <property type="entry name" value="ARYLSULFATASE K"/>
    <property type="match status" value="1"/>
</dbReference>
<gene>
    <name evidence="10" type="ORF">GCM10023156_03460</name>
</gene>
<feature type="domain" description="Sulfatase N-terminal" evidence="7">
    <location>
        <begin position="743"/>
        <end position="1084"/>
    </location>
</feature>
<dbReference type="InterPro" id="IPR057739">
    <property type="entry name" value="Glyco_hydro_29_N"/>
</dbReference>
<comment type="caution">
    <text evidence="10">The sequence shown here is derived from an EMBL/GenBank/DDBJ whole genome shotgun (WGS) entry which is preliminary data.</text>
</comment>
<evidence type="ECO:0000256" key="3">
    <source>
        <dbReference type="ARBA" id="ARBA00022729"/>
    </source>
</evidence>
<dbReference type="Pfam" id="PF00884">
    <property type="entry name" value="Sulfatase"/>
    <property type="match status" value="1"/>
</dbReference>
<dbReference type="Gene3D" id="3.20.20.80">
    <property type="entry name" value="Glycosidases"/>
    <property type="match status" value="1"/>
</dbReference>
<dbReference type="Proteomes" id="UP001500840">
    <property type="component" value="Unassembled WGS sequence"/>
</dbReference>
<feature type="domain" description="Glycoside hydrolase family 29 N-terminal" evidence="8">
    <location>
        <begin position="34"/>
        <end position="415"/>
    </location>
</feature>
<dbReference type="EMBL" id="BAABGA010000006">
    <property type="protein sequence ID" value="GAA4444750.1"/>
    <property type="molecule type" value="Genomic_DNA"/>
</dbReference>
<evidence type="ECO:0000259" key="7">
    <source>
        <dbReference type="Pfam" id="PF00884"/>
    </source>
</evidence>
<evidence type="ECO:0000259" key="8">
    <source>
        <dbReference type="Pfam" id="PF01120"/>
    </source>
</evidence>
<dbReference type="SUPFAM" id="SSF51445">
    <property type="entry name" value="(Trans)glycosidases"/>
    <property type="match status" value="1"/>
</dbReference>
<dbReference type="SUPFAM" id="SSF53649">
    <property type="entry name" value="Alkaline phosphatase-like"/>
    <property type="match status" value="1"/>
</dbReference>
<sequence length="1243" mass="137710">MTSARGTILYTMKTTQWLKGLMAILFVLVSGGIASCQETQSTQYDGSWESLQKMPVPSWFDDGKIGIFIHWGPYSAIGYKKGGRGYAEHVPKLLYEESQHYYPYMDKRWGAHPPEFGYKDIIPEFKAENWDPETWAKLFADVGAKYVVLTAEHHDGWANWDSDLTPWNAVDMGPKRDLVGDLGKAVRKQGLKYAPSYHRERHTGFFAKEKYVVHSEPRPDIAEEIRRVPEAASLYGPFSYDKAFVDDYVARWKEIQTKYQPDFLWMDDFPIYTRDGNQVRAGQMQPEIQYLDDSLRGMITDFMNDGAARGQDVYVNNKGANRNWPDGVGCLEKDNLKLKVIGPKWQSCTTFGTSFGYLEGDKYKTIEGVIHEMVEVISRNGNFLINIGPRADGTIVPEQLERLHAMGDWLRINGDAIYGSRYWKQSDQTDEHLAFTTKGKNLYAIKMTEPLKPFTITGTKGWNANQVTSVRLLGSDSKTTWEMTPQGLQITPPKQFGQSKYAWAFEIVTDREQHVPNVIQHDASEALKGTQKVDLDGHDTSQRAVPVGPAHPAMKPFVLPGSTVVIETASSADGFKKLSPAAASGRQVTANPATRNDPLKSLTDGKLAAAIGPVFGNGIRGGAYKMDLGSAQSVSAITSWSHNWKGIRGAQKMVLYGSDAATDPGWDLTRFTPLGMIDTTGDAKAKFTAASLRASAGQSLGQFRWIVWAVSPVTDTDGGENTAFQELAVDVLESADSAASEKPNILFIVADDQAPFDLKIYDPDSALQTPVIDRLAAEGLVIDGAHQMGAWCGGVCTPSRHMTMSGRTLWHVPDKPGQGRNPLESDPSHVPLDLADHTMAAVFNAAGYDTMRTCKKGNSYAAANAKFTVVHDAVKRGGTDESGSAWHAKQVLNYLDGREASNDQDPFLIYFGFSHPHDTRDGKPELLAKYGAVNHRDKNSLPPANPKQPKLPINYLPKHPFNNSDMKVRDEVNVSGVWTNRDERTIRNELGREFACSENIDIQIGAVLEKLKQMGELENTYIIYTSDHGMAIGRHGLQGKQNLYEHTFRVPYIVKGPGIKPGSRAVGNIYHLDALATLCDLAGIETPKTSKGISFKPVLEGKQDTVRDVLYGAYCGGAKPGMRCVKKGDWKLIRYESVEDGVSETQLFNLAENPDELLPQHHDPKLIALTGYTPNPQQTNLASDPAYAEKLKEMKQILLDQMRNHSDPYRFSDQPDDGLNTTDVSDSPASKNTPAKKRKQPAK</sequence>
<keyword evidence="5" id="KW-0326">Glycosidase</keyword>
<dbReference type="PANTHER" id="PTHR46615:SF1">
    <property type="entry name" value="ARYLSULFATASE K"/>
    <property type="match status" value="1"/>
</dbReference>
<dbReference type="Gene3D" id="2.60.40.1180">
    <property type="entry name" value="Golgi alpha-mannosidase II"/>
    <property type="match status" value="1"/>
</dbReference>
<evidence type="ECO:0000256" key="6">
    <source>
        <dbReference type="SAM" id="MobiDB-lite"/>
    </source>
</evidence>
<dbReference type="Pfam" id="PF01120">
    <property type="entry name" value="Alpha_L_fucos"/>
    <property type="match status" value="1"/>
</dbReference>
<dbReference type="InterPro" id="IPR017853">
    <property type="entry name" value="GH"/>
</dbReference>
<protein>
    <recommendedName>
        <fullName evidence="2">alpha-L-fucosidase</fullName>
        <ecNumber evidence="2">3.2.1.51</ecNumber>
    </recommendedName>
</protein>
<evidence type="ECO:0000256" key="1">
    <source>
        <dbReference type="ARBA" id="ARBA00007951"/>
    </source>
</evidence>
<feature type="compositionally biased region" description="Basic residues" evidence="6">
    <location>
        <begin position="1234"/>
        <end position="1243"/>
    </location>
</feature>
<dbReference type="RefSeq" id="WP_345318812.1">
    <property type="nucleotide sequence ID" value="NZ_BAABGA010000006.1"/>
</dbReference>
<evidence type="ECO:0000256" key="5">
    <source>
        <dbReference type="ARBA" id="ARBA00023295"/>
    </source>
</evidence>
<evidence type="ECO:0000313" key="11">
    <source>
        <dbReference type="Proteomes" id="UP001500840"/>
    </source>
</evidence>
<comment type="similarity">
    <text evidence="1">Belongs to the glycosyl hydrolase 29 family.</text>
</comment>
<name>A0ABP8M8E4_9BACT</name>
<dbReference type="CDD" id="cd16155">
    <property type="entry name" value="sulfatase_like"/>
    <property type="match status" value="1"/>
</dbReference>
<keyword evidence="11" id="KW-1185">Reference proteome</keyword>
<keyword evidence="3" id="KW-0732">Signal</keyword>
<evidence type="ECO:0000256" key="4">
    <source>
        <dbReference type="ARBA" id="ARBA00022801"/>
    </source>
</evidence>
<feature type="compositionally biased region" description="Polar residues" evidence="6">
    <location>
        <begin position="1219"/>
        <end position="1233"/>
    </location>
</feature>
<reference evidence="11" key="1">
    <citation type="journal article" date="2019" name="Int. J. Syst. Evol. Microbiol.">
        <title>The Global Catalogue of Microorganisms (GCM) 10K type strain sequencing project: providing services to taxonomists for standard genome sequencing and annotation.</title>
        <authorList>
            <consortium name="The Broad Institute Genomics Platform"/>
            <consortium name="The Broad Institute Genome Sequencing Center for Infectious Disease"/>
            <person name="Wu L."/>
            <person name="Ma J."/>
        </authorList>
    </citation>
    <scope>NUCLEOTIDE SEQUENCE [LARGE SCALE GENOMIC DNA]</scope>
    <source>
        <strain evidence="11">JCM 17759</strain>
    </source>
</reference>
<feature type="domain" description="Alpha-L-fucosidase C-terminal" evidence="9">
    <location>
        <begin position="425"/>
        <end position="507"/>
    </location>
</feature>
<keyword evidence="4" id="KW-0378">Hydrolase</keyword>
<dbReference type="InterPro" id="IPR017850">
    <property type="entry name" value="Alkaline_phosphatase_core_sf"/>
</dbReference>
<dbReference type="SMART" id="SM00812">
    <property type="entry name" value="Alpha_L_fucos"/>
    <property type="match status" value="1"/>
</dbReference>
<dbReference type="InterPro" id="IPR013780">
    <property type="entry name" value="Glyco_hydro_b"/>
</dbReference>
<dbReference type="InterPro" id="IPR031919">
    <property type="entry name" value="Fucosidase_C"/>
</dbReference>
<evidence type="ECO:0000313" key="10">
    <source>
        <dbReference type="EMBL" id="GAA4444750.1"/>
    </source>
</evidence>
<evidence type="ECO:0000256" key="2">
    <source>
        <dbReference type="ARBA" id="ARBA00012662"/>
    </source>
</evidence>
<proteinExistence type="inferred from homology"/>
<feature type="region of interest" description="Disordered" evidence="6">
    <location>
        <begin position="1202"/>
        <end position="1243"/>
    </location>
</feature>
<dbReference type="InterPro" id="IPR000917">
    <property type="entry name" value="Sulfatase_N"/>
</dbReference>